<dbReference type="Proteomes" id="UP001183817">
    <property type="component" value="Unassembled WGS sequence"/>
</dbReference>
<dbReference type="RefSeq" id="WP_264269400.1">
    <property type="nucleotide sequence ID" value="NZ_BAAAWO010000001.1"/>
</dbReference>
<accession>A0ABU2BRH2</accession>
<organism evidence="1 2">
    <name type="scientific">Paeniglutamicibacter sulfureus</name>
    <dbReference type="NCBI Taxonomy" id="43666"/>
    <lineage>
        <taxon>Bacteria</taxon>
        <taxon>Bacillati</taxon>
        <taxon>Actinomycetota</taxon>
        <taxon>Actinomycetes</taxon>
        <taxon>Micrococcales</taxon>
        <taxon>Micrococcaceae</taxon>
        <taxon>Paeniglutamicibacter</taxon>
    </lineage>
</organism>
<protein>
    <submittedName>
        <fullName evidence="1">Uncharacterized protein</fullName>
    </submittedName>
</protein>
<comment type="caution">
    <text evidence="1">The sequence shown here is derived from an EMBL/GenBank/DDBJ whole genome shotgun (WGS) entry which is preliminary data.</text>
</comment>
<evidence type="ECO:0000313" key="2">
    <source>
        <dbReference type="Proteomes" id="UP001183817"/>
    </source>
</evidence>
<sequence length="155" mass="16614">METLNVGSDDVLKQLLHEAFDTQIPNFGSYNLVAAVGSSGSAGLKVIGFRREPAELILCPLNPENLQPTERAISVNNTNVSHVALVLDGGYEVGTSTGRVYRFNVPARLSLNIPAVGHEGTRQPTSGILAQDDDAQEFAEFMNAFMDSLDPAITP</sequence>
<name>A0ABU2BRH2_9MICC</name>
<keyword evidence="2" id="KW-1185">Reference proteome</keyword>
<reference evidence="1 2" key="1">
    <citation type="submission" date="2023-07" db="EMBL/GenBank/DDBJ databases">
        <title>Sequencing the genomes of 1000 actinobacteria strains.</title>
        <authorList>
            <person name="Klenk H.-P."/>
        </authorList>
    </citation>
    <scope>NUCLEOTIDE SEQUENCE [LARGE SCALE GENOMIC DNA]</scope>
    <source>
        <strain evidence="1 2">DSM 20167</strain>
    </source>
</reference>
<proteinExistence type="predicted"/>
<gene>
    <name evidence="1" type="ORF">J2S64_004034</name>
</gene>
<evidence type="ECO:0000313" key="1">
    <source>
        <dbReference type="EMBL" id="MDR7360343.1"/>
    </source>
</evidence>
<dbReference type="EMBL" id="JAVDYI010000001">
    <property type="protein sequence ID" value="MDR7360343.1"/>
    <property type="molecule type" value="Genomic_DNA"/>
</dbReference>